<name>A0A316UJW8_9BASI</name>
<keyword evidence="1" id="KW-0996">Nickel insertion</keyword>
<dbReference type="GO" id="GO:0016151">
    <property type="term" value="F:nickel cation binding"/>
    <property type="evidence" value="ECO:0007669"/>
    <property type="project" value="InterPro"/>
</dbReference>
<protein>
    <recommendedName>
        <fullName evidence="6">Urease accessory protein UreF</fullName>
    </recommendedName>
</protein>
<dbReference type="PANTHER" id="PTHR33620">
    <property type="entry name" value="UREASE ACCESSORY PROTEIN F"/>
    <property type="match status" value="1"/>
</dbReference>
<dbReference type="Gene3D" id="1.10.4190.10">
    <property type="entry name" value="Urease accessory protein UreF"/>
    <property type="match status" value="1"/>
</dbReference>
<reference evidence="4 5" key="1">
    <citation type="journal article" date="2018" name="Mol. Biol. Evol.">
        <title>Broad Genomic Sampling Reveals a Smut Pathogenic Ancestry of the Fungal Clade Ustilaginomycotina.</title>
        <authorList>
            <person name="Kijpornyongpan T."/>
            <person name="Mondo S.J."/>
            <person name="Barry K."/>
            <person name="Sandor L."/>
            <person name="Lee J."/>
            <person name="Lipzen A."/>
            <person name="Pangilinan J."/>
            <person name="LaButti K."/>
            <person name="Hainaut M."/>
            <person name="Henrissat B."/>
            <person name="Grigoriev I.V."/>
            <person name="Spatafora J.W."/>
            <person name="Aime M.C."/>
        </authorList>
    </citation>
    <scope>NUCLEOTIDE SEQUENCE [LARGE SCALE GENOMIC DNA]</scope>
    <source>
        <strain evidence="4 5">MCA 5214</strain>
    </source>
</reference>
<evidence type="ECO:0000313" key="5">
    <source>
        <dbReference type="Proteomes" id="UP000245884"/>
    </source>
</evidence>
<dbReference type="GeneID" id="37026378"/>
<organism evidence="4 5">
    <name type="scientific">Jaminaea rosea</name>
    <dbReference type="NCBI Taxonomy" id="1569628"/>
    <lineage>
        <taxon>Eukaryota</taxon>
        <taxon>Fungi</taxon>
        <taxon>Dikarya</taxon>
        <taxon>Basidiomycota</taxon>
        <taxon>Ustilaginomycotina</taxon>
        <taxon>Exobasidiomycetes</taxon>
        <taxon>Microstromatales</taxon>
        <taxon>Microstromatales incertae sedis</taxon>
        <taxon>Jaminaea</taxon>
    </lineage>
</organism>
<accession>A0A316UJW8</accession>
<dbReference type="RefSeq" id="XP_025360178.1">
    <property type="nucleotide sequence ID" value="XM_025504555.1"/>
</dbReference>
<keyword evidence="5" id="KW-1185">Reference proteome</keyword>
<dbReference type="PANTHER" id="PTHR33620:SF1">
    <property type="entry name" value="UREASE ACCESSORY PROTEIN F"/>
    <property type="match status" value="1"/>
</dbReference>
<evidence type="ECO:0008006" key="6">
    <source>
        <dbReference type="Google" id="ProtNLM"/>
    </source>
</evidence>
<dbReference type="STRING" id="1569628.A0A316UJW8"/>
<gene>
    <name evidence="4" type="ORF">BDZ90DRAFT_223067</name>
</gene>
<dbReference type="AlphaFoldDB" id="A0A316UJW8"/>
<dbReference type="InterPro" id="IPR038277">
    <property type="entry name" value="UreF_sf"/>
</dbReference>
<proteinExistence type="inferred from homology"/>
<evidence type="ECO:0000256" key="3">
    <source>
        <dbReference type="ARBA" id="ARBA00046339"/>
    </source>
</evidence>
<evidence type="ECO:0000256" key="1">
    <source>
        <dbReference type="ARBA" id="ARBA00022988"/>
    </source>
</evidence>
<evidence type="ECO:0000313" key="4">
    <source>
        <dbReference type="EMBL" id="PWN25566.1"/>
    </source>
</evidence>
<comment type="similarity">
    <text evidence="3">Belongs to the UreF family.</text>
</comment>
<dbReference type="InterPro" id="IPR002639">
    <property type="entry name" value="UreF"/>
</dbReference>
<dbReference type="EMBL" id="KZ819675">
    <property type="protein sequence ID" value="PWN25566.1"/>
    <property type="molecule type" value="Genomic_DNA"/>
</dbReference>
<evidence type="ECO:0000256" key="2">
    <source>
        <dbReference type="ARBA" id="ARBA00023186"/>
    </source>
</evidence>
<dbReference type="OrthoDB" id="2550922at2759"/>
<dbReference type="Proteomes" id="UP000245884">
    <property type="component" value="Unassembled WGS sequence"/>
</dbReference>
<dbReference type="Pfam" id="PF01730">
    <property type="entry name" value="UreF"/>
    <property type="match status" value="1"/>
</dbReference>
<sequence length="324" mass="35414">MRFRGATVARSSASVAERQSFDEAYLLSLLSDSNLPTGGFVASSGLESYGVHGFLRQESSIAASASTAVPSTSRDRTAIATINFVRHSLQSYARSALPFLLDAHRLVTAHLAQDEPSDDDCSTALYSLITLDAAYHAFSPNHVLRRASKAQGMALLILYSKSFAPPLPNPSPAQELIDEYKRKVRASSTRDTAPHGHLSICWGIFTAALGMGIDATLSLHLFLQARTVLSSSIRLNTLGPYAAHSLLLHEVREVVRDVKATARSESTPAANPFAQDWNWDDEGAWGQEEEDRGERDFRAPANTWPLGDIVQARHDVLHTRLFNS</sequence>
<keyword evidence="2" id="KW-0143">Chaperone</keyword>